<name>Q7MF84_VIBVY</name>
<sequence length="42" mass="4788">MVESPTIYIFIVKKLEFIQLFDGFKPLLDKKKAKAMPSLCVG</sequence>
<reference evidence="1 2" key="1">
    <citation type="journal article" date="2003" name="Genome Res.">
        <title>Comparative genome analysis of Vibrio vulnificus, a marine pathogen.</title>
        <authorList>
            <person name="Chen C.Y."/>
            <person name="Wu K.M."/>
            <person name="Chang Y.C."/>
            <person name="Chang C.H."/>
            <person name="Tsai H.C."/>
            <person name="Liao T.L."/>
            <person name="Liu Y.M."/>
            <person name="Chen H.J."/>
            <person name="Shen A.B."/>
            <person name="Li J.C."/>
            <person name="Su T.L."/>
            <person name="Shao C.P."/>
            <person name="Lee C.T."/>
            <person name="Hor L.I."/>
            <person name="Tsai S.F."/>
        </authorList>
    </citation>
    <scope>NUCLEOTIDE SEQUENCE [LARGE SCALE GENOMIC DNA]</scope>
    <source>
        <strain evidence="1 2">YJ016</strain>
    </source>
</reference>
<gene>
    <name evidence="1" type="ordered locus">VVA0436</name>
</gene>
<dbReference type="HOGENOM" id="CLU_3259756_0_0_6"/>
<proteinExistence type="predicted"/>
<accession>Q7MF84</accession>
<protein>
    <submittedName>
        <fullName evidence="1">Uncharacterized protein</fullName>
    </submittedName>
</protein>
<dbReference type="EMBL" id="BA000038">
    <property type="protein sequence ID" value="BAC96462.1"/>
    <property type="molecule type" value="Genomic_DNA"/>
</dbReference>
<evidence type="ECO:0000313" key="1">
    <source>
        <dbReference type="EMBL" id="BAC96462.1"/>
    </source>
</evidence>
<evidence type="ECO:0000313" key="2">
    <source>
        <dbReference type="Proteomes" id="UP000002675"/>
    </source>
</evidence>
<dbReference type="Proteomes" id="UP000002675">
    <property type="component" value="Chromosome II"/>
</dbReference>
<dbReference type="KEGG" id="vvy:VVA0436"/>
<organism evidence="1 2">
    <name type="scientific">Vibrio vulnificus (strain YJ016)</name>
    <dbReference type="NCBI Taxonomy" id="196600"/>
    <lineage>
        <taxon>Bacteria</taxon>
        <taxon>Pseudomonadati</taxon>
        <taxon>Pseudomonadota</taxon>
        <taxon>Gammaproteobacteria</taxon>
        <taxon>Vibrionales</taxon>
        <taxon>Vibrionaceae</taxon>
        <taxon>Vibrio</taxon>
    </lineage>
</organism>
<dbReference type="AlphaFoldDB" id="Q7MF84"/>